<evidence type="ECO:0000313" key="1">
    <source>
        <dbReference type="EMBL" id="OMD54696.1"/>
    </source>
</evidence>
<sequence>MRNIILNSLIILIFIFVTGCTSNADTVDTPLYSGKSLFIGVVGEVPKIREEHVHFTSISFEELEDYSKLSSNYDAVVITKEHLKEADDNKYVKVYTNAGVPFFFIGATKSFMPFVLEDVSYEHYSLTNFNNDMYVTGYFHNGEKFRSWEYGLYNGKVNEPNIKNVYSGMFTTIESIKNGTYE</sequence>
<name>A0ABX3HVI4_9BACL</name>
<gene>
    <name evidence="1" type="ORF">BSK51_06425</name>
</gene>
<dbReference type="Proteomes" id="UP000187313">
    <property type="component" value="Unassembled WGS sequence"/>
</dbReference>
<accession>A0ABX3HVI4</accession>
<evidence type="ECO:0008006" key="3">
    <source>
        <dbReference type="Google" id="ProtNLM"/>
    </source>
</evidence>
<reference evidence="1 2" key="1">
    <citation type="submission" date="2016-10" db="EMBL/GenBank/DDBJ databases">
        <title>Paenibacillus species isolates.</title>
        <authorList>
            <person name="Beno S.M."/>
        </authorList>
    </citation>
    <scope>NUCLEOTIDE SEQUENCE [LARGE SCALE GENOMIC DNA]</scope>
    <source>
        <strain evidence="1 2">FSL R5-0923</strain>
    </source>
</reference>
<evidence type="ECO:0000313" key="2">
    <source>
        <dbReference type="Proteomes" id="UP000187313"/>
    </source>
</evidence>
<keyword evidence="2" id="KW-1185">Reference proteome</keyword>
<dbReference type="PROSITE" id="PS51257">
    <property type="entry name" value="PROKAR_LIPOPROTEIN"/>
    <property type="match status" value="1"/>
</dbReference>
<dbReference type="RefSeq" id="WP_076298575.1">
    <property type="nucleotide sequence ID" value="NZ_MPTD01000003.1"/>
</dbReference>
<comment type="caution">
    <text evidence="1">The sequence shown here is derived from an EMBL/GenBank/DDBJ whole genome shotgun (WGS) entry which is preliminary data.</text>
</comment>
<proteinExistence type="predicted"/>
<protein>
    <recommendedName>
        <fullName evidence="3">Lipoprotein</fullName>
    </recommendedName>
</protein>
<organism evidence="1 2">
    <name type="scientific">Paenibacillus odorifer</name>
    <dbReference type="NCBI Taxonomy" id="189426"/>
    <lineage>
        <taxon>Bacteria</taxon>
        <taxon>Bacillati</taxon>
        <taxon>Bacillota</taxon>
        <taxon>Bacilli</taxon>
        <taxon>Bacillales</taxon>
        <taxon>Paenibacillaceae</taxon>
        <taxon>Paenibacillus</taxon>
    </lineage>
</organism>
<dbReference type="EMBL" id="MPTD01000003">
    <property type="protein sequence ID" value="OMD54696.1"/>
    <property type="molecule type" value="Genomic_DNA"/>
</dbReference>